<accession>A0AAD7L2P8</accession>
<proteinExistence type="predicted"/>
<evidence type="ECO:0000313" key="2">
    <source>
        <dbReference type="EMBL" id="KAJ7950361.1"/>
    </source>
</evidence>
<organism evidence="2 3">
    <name type="scientific">Quillaja saponaria</name>
    <name type="common">Soap bark tree</name>
    <dbReference type="NCBI Taxonomy" id="32244"/>
    <lineage>
        <taxon>Eukaryota</taxon>
        <taxon>Viridiplantae</taxon>
        <taxon>Streptophyta</taxon>
        <taxon>Embryophyta</taxon>
        <taxon>Tracheophyta</taxon>
        <taxon>Spermatophyta</taxon>
        <taxon>Magnoliopsida</taxon>
        <taxon>eudicotyledons</taxon>
        <taxon>Gunneridae</taxon>
        <taxon>Pentapetalae</taxon>
        <taxon>rosids</taxon>
        <taxon>fabids</taxon>
        <taxon>Fabales</taxon>
        <taxon>Quillajaceae</taxon>
        <taxon>Quillaja</taxon>
    </lineage>
</organism>
<dbReference type="KEGG" id="qsa:O6P43_026564"/>
<feature type="domain" description="Integrase zinc-binding" evidence="1">
    <location>
        <begin position="55"/>
        <end position="100"/>
    </location>
</feature>
<dbReference type="EMBL" id="JARAOO010000011">
    <property type="protein sequence ID" value="KAJ7950361.1"/>
    <property type="molecule type" value="Genomic_DNA"/>
</dbReference>
<sequence>MPVAFDLIDLQKALKVDPHTRTIMETLQLDPKVVPHFSISGHKLYFKDRLVIPADDTLRGKILFESHDTPGSGHSGYLKTLKRVSKSFYWLNLKQEVKQYELLTLLAKQISSIGTSRSSPTFANSRSDLGRRFHGLHNRSPKI</sequence>
<dbReference type="Gene3D" id="1.10.340.70">
    <property type="match status" value="1"/>
</dbReference>
<name>A0AAD7L2P8_QUISA</name>
<dbReference type="Pfam" id="PF17921">
    <property type="entry name" value="Integrase_H2C2"/>
    <property type="match status" value="1"/>
</dbReference>
<dbReference type="InterPro" id="IPR041588">
    <property type="entry name" value="Integrase_H2C2"/>
</dbReference>
<gene>
    <name evidence="2" type="ORF">O6P43_026564</name>
</gene>
<keyword evidence="3" id="KW-1185">Reference proteome</keyword>
<evidence type="ECO:0000259" key="1">
    <source>
        <dbReference type="Pfam" id="PF17921"/>
    </source>
</evidence>
<dbReference type="Proteomes" id="UP001163823">
    <property type="component" value="Chromosome 11"/>
</dbReference>
<comment type="caution">
    <text evidence="2">The sequence shown here is derived from an EMBL/GenBank/DDBJ whole genome shotgun (WGS) entry which is preliminary data.</text>
</comment>
<reference evidence="2" key="1">
    <citation type="journal article" date="2023" name="Science">
        <title>Elucidation of the pathway for biosynthesis of saponin adjuvants from the soapbark tree.</title>
        <authorList>
            <person name="Reed J."/>
            <person name="Orme A."/>
            <person name="El-Demerdash A."/>
            <person name="Owen C."/>
            <person name="Martin L.B.B."/>
            <person name="Misra R.C."/>
            <person name="Kikuchi S."/>
            <person name="Rejzek M."/>
            <person name="Martin A.C."/>
            <person name="Harkess A."/>
            <person name="Leebens-Mack J."/>
            <person name="Louveau T."/>
            <person name="Stephenson M.J."/>
            <person name="Osbourn A."/>
        </authorList>
    </citation>
    <scope>NUCLEOTIDE SEQUENCE</scope>
    <source>
        <strain evidence="2">S10</strain>
    </source>
</reference>
<protein>
    <submittedName>
        <fullName evidence="2">Transposon TF2-1 polyprotein</fullName>
    </submittedName>
</protein>
<evidence type="ECO:0000313" key="3">
    <source>
        <dbReference type="Proteomes" id="UP001163823"/>
    </source>
</evidence>
<dbReference type="AlphaFoldDB" id="A0AAD7L2P8"/>